<name>B9XP62_PEDPL</name>
<sequence length="284" mass="29068" precursor="true">MKTPFILFLILLLLTPAIRSQPSQTQTLPAVSGATPANSSVNTTNSGLIGSDQDFVSTNGIFIGNIDLILQALQNDIDRARQLLAQIQSLTVATNTPGPTTAVVGTFVAGNDQTPNQLTHNFGIDVSQDLSQNFSSSAAVPAAGVLATPPLTYPSDQLIVQTGPPTGPNAPVLPSIPPYQILAPAAVEISPGIFAAARGTTSTDNVQPAQSKLALLNSLQAALQDLQTDAQAILPDIPNAIGSVGNQSGTDSGFGSPTNTFGSRFTNSSGTIPQSPSSSGTSPR</sequence>
<evidence type="ECO:0000313" key="4">
    <source>
        <dbReference type="Proteomes" id="UP000003688"/>
    </source>
</evidence>
<evidence type="ECO:0000256" key="1">
    <source>
        <dbReference type="SAM" id="MobiDB-lite"/>
    </source>
</evidence>
<dbReference type="AlphaFoldDB" id="B9XP62"/>
<evidence type="ECO:0000313" key="3">
    <source>
        <dbReference type="EMBL" id="EEF58418.1"/>
    </source>
</evidence>
<feature type="signal peptide" evidence="2">
    <location>
        <begin position="1"/>
        <end position="19"/>
    </location>
</feature>
<dbReference type="RefSeq" id="WP_007417598.1">
    <property type="nucleotide sequence ID" value="NZ_ABOX02000044.1"/>
</dbReference>
<feature type="compositionally biased region" description="Polar residues" evidence="1">
    <location>
        <begin position="244"/>
        <end position="267"/>
    </location>
</feature>
<comment type="caution">
    <text evidence="3">The sequence shown here is derived from an EMBL/GenBank/DDBJ whole genome shotgun (WGS) entry which is preliminary data.</text>
</comment>
<dbReference type="STRING" id="320771.Cflav_PD6161"/>
<organism evidence="3 4">
    <name type="scientific">Pedosphaera parvula (strain Ellin514)</name>
    <dbReference type="NCBI Taxonomy" id="320771"/>
    <lineage>
        <taxon>Bacteria</taxon>
        <taxon>Pseudomonadati</taxon>
        <taxon>Verrucomicrobiota</taxon>
        <taxon>Pedosphaerae</taxon>
        <taxon>Pedosphaerales</taxon>
        <taxon>Pedosphaeraceae</taxon>
        <taxon>Pedosphaera</taxon>
    </lineage>
</organism>
<accession>B9XP62</accession>
<gene>
    <name evidence="3" type="ORF">Cflav_PD6161</name>
</gene>
<proteinExistence type="predicted"/>
<feature type="compositionally biased region" description="Low complexity" evidence="1">
    <location>
        <begin position="268"/>
        <end position="284"/>
    </location>
</feature>
<keyword evidence="2" id="KW-0732">Signal</keyword>
<evidence type="ECO:0000256" key="2">
    <source>
        <dbReference type="SAM" id="SignalP"/>
    </source>
</evidence>
<dbReference type="Proteomes" id="UP000003688">
    <property type="component" value="Unassembled WGS sequence"/>
</dbReference>
<protein>
    <submittedName>
        <fullName evidence="3">Uncharacterized protein</fullName>
    </submittedName>
</protein>
<feature type="region of interest" description="Disordered" evidence="1">
    <location>
        <begin position="244"/>
        <end position="284"/>
    </location>
</feature>
<reference evidence="3 4" key="1">
    <citation type="journal article" date="2011" name="J. Bacteriol.">
        <title>Genome sequence of 'Pedosphaera parvula' Ellin514, an aerobic Verrucomicrobial isolate from pasture soil.</title>
        <authorList>
            <person name="Kant R."/>
            <person name="van Passel M.W."/>
            <person name="Sangwan P."/>
            <person name="Palva A."/>
            <person name="Lucas S."/>
            <person name="Copeland A."/>
            <person name="Lapidus A."/>
            <person name="Glavina Del Rio T."/>
            <person name="Dalin E."/>
            <person name="Tice H."/>
            <person name="Bruce D."/>
            <person name="Goodwin L."/>
            <person name="Pitluck S."/>
            <person name="Chertkov O."/>
            <person name="Larimer F.W."/>
            <person name="Land M.L."/>
            <person name="Hauser L."/>
            <person name="Brettin T.S."/>
            <person name="Detter J.C."/>
            <person name="Han S."/>
            <person name="de Vos W.M."/>
            <person name="Janssen P.H."/>
            <person name="Smidt H."/>
        </authorList>
    </citation>
    <scope>NUCLEOTIDE SEQUENCE [LARGE SCALE GENOMIC DNA]</scope>
    <source>
        <strain evidence="3 4">Ellin514</strain>
    </source>
</reference>
<dbReference type="EMBL" id="ABOX02000044">
    <property type="protein sequence ID" value="EEF58418.1"/>
    <property type="molecule type" value="Genomic_DNA"/>
</dbReference>
<feature type="chain" id="PRO_5002895116" evidence="2">
    <location>
        <begin position="20"/>
        <end position="284"/>
    </location>
</feature>
<keyword evidence="4" id="KW-1185">Reference proteome</keyword>